<sequence length="76" mass="7957">MTPLTLHRVNDQVVRVLTSQGECVGNLKLIGSVWKFKALGHDADGHLIPGGGPLTGRHNMAFAVLDEAAVSAALLA</sequence>
<evidence type="ECO:0000313" key="1">
    <source>
        <dbReference type="EMBL" id="XBP70125.1"/>
    </source>
</evidence>
<reference evidence="1" key="1">
    <citation type="submission" date="2024-05" db="EMBL/GenBank/DDBJ databases">
        <authorList>
            <person name="Bunk B."/>
            <person name="Swiderski J."/>
            <person name="Sproer C."/>
            <person name="Thiel V."/>
        </authorList>
    </citation>
    <scope>NUCLEOTIDE SEQUENCE</scope>
    <source>
        <strain evidence="1">DSM 17735</strain>
    </source>
</reference>
<gene>
    <name evidence="1" type="ORF">ABLV49_20020</name>
</gene>
<organism evidence="1">
    <name type="scientific">Polaromonas hydrogenivorans</name>
    <dbReference type="NCBI Taxonomy" id="335476"/>
    <lineage>
        <taxon>Bacteria</taxon>
        <taxon>Pseudomonadati</taxon>
        <taxon>Pseudomonadota</taxon>
        <taxon>Betaproteobacteria</taxon>
        <taxon>Burkholderiales</taxon>
        <taxon>Comamonadaceae</taxon>
        <taxon>Polaromonas</taxon>
    </lineage>
</organism>
<dbReference type="EMBL" id="CP157675">
    <property type="protein sequence ID" value="XBP70125.1"/>
    <property type="molecule type" value="Genomic_DNA"/>
</dbReference>
<proteinExistence type="predicted"/>
<dbReference type="AlphaFoldDB" id="A0AAU7LR87"/>
<protein>
    <submittedName>
        <fullName evidence="1">Uncharacterized protein</fullName>
    </submittedName>
</protein>
<dbReference type="RefSeq" id="WP_349279243.1">
    <property type="nucleotide sequence ID" value="NZ_CBCSCU010000007.1"/>
</dbReference>
<accession>A0AAU7LR87</accession>
<name>A0AAU7LR87_9BURK</name>